<organism evidence="2 3">
    <name type="scientific">Deinococcus aquaticus</name>
    <dbReference type="NCBI Taxonomy" id="328692"/>
    <lineage>
        <taxon>Bacteria</taxon>
        <taxon>Thermotogati</taxon>
        <taxon>Deinococcota</taxon>
        <taxon>Deinococci</taxon>
        <taxon>Deinococcales</taxon>
        <taxon>Deinococcaceae</taxon>
        <taxon>Deinococcus</taxon>
    </lineage>
</organism>
<keyword evidence="3" id="KW-1185">Reference proteome</keyword>
<dbReference type="EMBL" id="CP115165">
    <property type="protein sequence ID" value="WDA59871.1"/>
    <property type="molecule type" value="Genomic_DNA"/>
</dbReference>
<feature type="transmembrane region" description="Helical" evidence="1">
    <location>
        <begin position="61"/>
        <end position="80"/>
    </location>
</feature>
<proteinExistence type="predicted"/>
<evidence type="ECO:0000313" key="3">
    <source>
        <dbReference type="Proteomes" id="UP001217044"/>
    </source>
</evidence>
<dbReference type="RefSeq" id="WP_273990536.1">
    <property type="nucleotide sequence ID" value="NZ_BAABQT010000009.1"/>
</dbReference>
<gene>
    <name evidence="2" type="ORF">M8445_06630</name>
</gene>
<evidence type="ECO:0000313" key="2">
    <source>
        <dbReference type="EMBL" id="WDA59871.1"/>
    </source>
</evidence>
<keyword evidence="1" id="KW-0472">Membrane</keyword>
<accession>A0ABY7V4Z9</accession>
<reference evidence="2 3" key="1">
    <citation type="submission" date="2022-12" db="EMBL/GenBank/DDBJ databases">
        <title>Genome Sequence of Deinococcus aquaticus Type Strain PB314.</title>
        <authorList>
            <person name="Albert C."/>
            <person name="Hill J."/>
            <person name="Boren L."/>
            <person name="Scholz-Ng S."/>
            <person name="Fatema N."/>
            <person name="Grosso R."/>
            <person name="Soboslay E."/>
            <person name="Tuohy J."/>
        </authorList>
    </citation>
    <scope>NUCLEOTIDE SEQUENCE [LARGE SCALE GENOMIC DNA]</scope>
    <source>
        <strain evidence="2 3">PB-314</strain>
    </source>
</reference>
<feature type="transmembrane region" description="Helical" evidence="1">
    <location>
        <begin position="34"/>
        <end position="54"/>
    </location>
</feature>
<keyword evidence="1" id="KW-0812">Transmembrane</keyword>
<dbReference type="Proteomes" id="UP001217044">
    <property type="component" value="Chromosome"/>
</dbReference>
<name>A0ABY7V4Z9_9DEIO</name>
<evidence type="ECO:0000256" key="1">
    <source>
        <dbReference type="SAM" id="Phobius"/>
    </source>
</evidence>
<protein>
    <submittedName>
        <fullName evidence="2">Uncharacterized protein</fullName>
    </submittedName>
</protein>
<keyword evidence="1" id="KW-1133">Transmembrane helix</keyword>
<sequence length="112" mass="11529">MTFPLMLCAMIALFSGLHFGRRFAQAHRDGGNILLPALAHGVIAAPLMVLTVLMDPTEAGLLWMAVALTALMSLALGALLPAPVAAGRAARQNVALAPQRVAETAARSSSAA</sequence>